<evidence type="ECO:0000313" key="5">
    <source>
        <dbReference type="EMBL" id="GAD49824.1"/>
    </source>
</evidence>
<organism evidence="5 6">
    <name type="scientific">Caenibius tardaugens NBRC 16725</name>
    <dbReference type="NCBI Taxonomy" id="1219035"/>
    <lineage>
        <taxon>Bacteria</taxon>
        <taxon>Pseudomonadati</taxon>
        <taxon>Pseudomonadota</taxon>
        <taxon>Alphaproteobacteria</taxon>
        <taxon>Sphingomonadales</taxon>
        <taxon>Erythrobacteraceae</taxon>
        <taxon>Caenibius</taxon>
    </lineage>
</organism>
<dbReference type="SUPFAM" id="SSF63829">
    <property type="entry name" value="Calcium-dependent phosphotriesterase"/>
    <property type="match status" value="1"/>
</dbReference>
<dbReference type="OrthoDB" id="2633250at2"/>
<dbReference type="PANTHER" id="PTHR10907:SF47">
    <property type="entry name" value="REGUCALCIN"/>
    <property type="match status" value="1"/>
</dbReference>
<feature type="binding site" evidence="3">
    <location>
        <position position="153"/>
    </location>
    <ligand>
        <name>a divalent metal cation</name>
        <dbReference type="ChEBI" id="CHEBI:60240"/>
    </ligand>
</feature>
<comment type="cofactor">
    <cofactor evidence="3">
        <name>Zn(2+)</name>
        <dbReference type="ChEBI" id="CHEBI:29105"/>
    </cofactor>
    <text evidence="3">Binds 1 divalent metal cation per subunit.</text>
</comment>
<dbReference type="InterPro" id="IPR011042">
    <property type="entry name" value="6-blade_b-propeller_TolB-like"/>
</dbReference>
<dbReference type="AlphaFoldDB" id="U2ZWU6"/>
<dbReference type="PRINTS" id="PR01790">
    <property type="entry name" value="SMP30FAMILY"/>
</dbReference>
<sequence length="297" mass="32689">MVDVSICVNCANTLGEGPLWDVTEQRLYWIDSMAPQIWRCAVDGSDVRTWELPSMIGSMALREKGGAVLALANGFHFFDFESGALELIAHPDEGTRHVRLNDGKVDSRGRFLAGTLDMDSIESEKPIARRGVLYRLDTDLSVHPLEQNISVTNGPCWSLDNRTFYLTESSDDIIYAYDWDEDSGTLANRREFVRAAPQSIPDGATVDAEGFMWSTANGAFTGYGELRRYAPDGSLDRVVPMPSHKPTSVMFGGPDLDIAFVTTMRIPGTAEETPYDGTLLAVRGLGVRGVPERRFAG</sequence>
<dbReference type="eggNOG" id="COG3386">
    <property type="taxonomic scope" value="Bacteria"/>
</dbReference>
<dbReference type="InterPro" id="IPR005511">
    <property type="entry name" value="SMP-30"/>
</dbReference>
<feature type="binding site" evidence="3">
    <location>
        <position position="119"/>
    </location>
    <ligand>
        <name>substrate</name>
    </ligand>
</feature>
<feature type="binding site" evidence="3">
    <location>
        <position position="101"/>
    </location>
    <ligand>
        <name>substrate</name>
    </ligand>
</feature>
<evidence type="ECO:0000256" key="2">
    <source>
        <dbReference type="PIRSR" id="PIRSR605511-1"/>
    </source>
</evidence>
<feature type="active site" description="Proton donor/acceptor" evidence="2">
    <location>
        <position position="202"/>
    </location>
</feature>
<proteinExistence type="inferred from homology"/>
<evidence type="ECO:0000313" key="6">
    <source>
        <dbReference type="Proteomes" id="UP000016568"/>
    </source>
</evidence>
<gene>
    <name evidence="5" type="ORF">NT2_06_02640</name>
</gene>
<name>U2ZWU6_9SPHN</name>
<feature type="binding site" evidence="3">
    <location>
        <position position="99"/>
    </location>
    <ligand>
        <name>substrate</name>
    </ligand>
</feature>
<keyword evidence="6" id="KW-1185">Reference proteome</keyword>
<dbReference type="KEGG" id="ntd:EGO55_18070"/>
<feature type="binding site" evidence="3">
    <location>
        <position position="202"/>
    </location>
    <ligand>
        <name>a divalent metal cation</name>
        <dbReference type="ChEBI" id="CHEBI:60240"/>
    </ligand>
</feature>
<accession>U2ZWU6</accession>
<evidence type="ECO:0000256" key="1">
    <source>
        <dbReference type="ARBA" id="ARBA00008853"/>
    </source>
</evidence>
<comment type="similarity">
    <text evidence="1">Belongs to the SMP-30/CGR1 family.</text>
</comment>
<feature type="binding site" evidence="3">
    <location>
        <position position="16"/>
    </location>
    <ligand>
        <name>a divalent metal cation</name>
        <dbReference type="ChEBI" id="CHEBI:60240"/>
    </ligand>
</feature>
<dbReference type="GO" id="GO:0005509">
    <property type="term" value="F:calcium ion binding"/>
    <property type="evidence" value="ECO:0007669"/>
    <property type="project" value="TreeGrafter"/>
</dbReference>
<dbReference type="EMBL" id="BASZ01000006">
    <property type="protein sequence ID" value="GAD49824.1"/>
    <property type="molecule type" value="Genomic_DNA"/>
</dbReference>
<reference evidence="5 6" key="1">
    <citation type="submission" date="2013-09" db="EMBL/GenBank/DDBJ databases">
        <title>Whole genome shotgun sequence of Novosphingobium tardaugens NBRC 16725.</title>
        <authorList>
            <person name="Isaki S."/>
            <person name="Hosoyama A."/>
            <person name="Tsuchikane K."/>
            <person name="Katsumata H."/>
            <person name="Ando Y."/>
            <person name="Yamazaki S."/>
            <person name="Fujita N."/>
        </authorList>
    </citation>
    <scope>NUCLEOTIDE SEQUENCE [LARGE SCALE GENOMIC DNA]</scope>
    <source>
        <strain evidence="5 6">NBRC 16725</strain>
    </source>
</reference>
<evidence type="ECO:0000256" key="3">
    <source>
        <dbReference type="PIRSR" id="PIRSR605511-2"/>
    </source>
</evidence>
<feature type="domain" description="SMP-30/Gluconolactonase/LRE-like region" evidence="4">
    <location>
        <begin position="14"/>
        <end position="264"/>
    </location>
</feature>
<dbReference type="Pfam" id="PF08450">
    <property type="entry name" value="SGL"/>
    <property type="match status" value="1"/>
</dbReference>
<dbReference type="PANTHER" id="PTHR10907">
    <property type="entry name" value="REGUCALCIN"/>
    <property type="match status" value="1"/>
</dbReference>
<keyword evidence="3" id="KW-0862">Zinc</keyword>
<protein>
    <submittedName>
        <fullName evidence="5">Putative gluconolactonase</fullName>
    </submittedName>
</protein>
<dbReference type="RefSeq" id="WP_021690729.1">
    <property type="nucleotide sequence ID" value="NZ_BASZ01000006.1"/>
</dbReference>
<dbReference type="GO" id="GO:0004341">
    <property type="term" value="F:gluconolactonase activity"/>
    <property type="evidence" value="ECO:0007669"/>
    <property type="project" value="TreeGrafter"/>
</dbReference>
<keyword evidence="3" id="KW-0479">Metal-binding</keyword>
<comment type="caution">
    <text evidence="5">The sequence shown here is derived from an EMBL/GenBank/DDBJ whole genome shotgun (WGS) entry which is preliminary data.</text>
</comment>
<dbReference type="Proteomes" id="UP000016568">
    <property type="component" value="Unassembled WGS sequence"/>
</dbReference>
<evidence type="ECO:0000259" key="4">
    <source>
        <dbReference type="Pfam" id="PF08450"/>
    </source>
</evidence>
<dbReference type="InterPro" id="IPR013658">
    <property type="entry name" value="SGL"/>
</dbReference>
<dbReference type="GO" id="GO:0019853">
    <property type="term" value="P:L-ascorbic acid biosynthetic process"/>
    <property type="evidence" value="ECO:0007669"/>
    <property type="project" value="TreeGrafter"/>
</dbReference>
<dbReference type="Gene3D" id="2.120.10.30">
    <property type="entry name" value="TolB, C-terminal domain"/>
    <property type="match status" value="1"/>
</dbReference>